<reference evidence="1 2" key="1">
    <citation type="submission" date="2007-03" db="EMBL/GenBank/DDBJ databases">
        <authorList>
            <person name="Stal L."/>
            <person name="Ferriera S."/>
            <person name="Johnson J."/>
            <person name="Kravitz S."/>
            <person name="Beeson K."/>
            <person name="Sutton G."/>
            <person name="Rogers Y.-H."/>
            <person name="Friedman R."/>
            <person name="Frazier M."/>
            <person name="Venter J.C."/>
        </authorList>
    </citation>
    <scope>NUCLEOTIDE SEQUENCE [LARGE SCALE GENOMIC DNA]</scope>
    <source>
        <strain evidence="1 2">CCY0110</strain>
    </source>
</reference>
<gene>
    <name evidence="1" type="ORF">CY0110_19352</name>
</gene>
<evidence type="ECO:0000313" key="1">
    <source>
        <dbReference type="EMBL" id="EAZ93984.1"/>
    </source>
</evidence>
<evidence type="ECO:0000313" key="2">
    <source>
        <dbReference type="Proteomes" id="UP000003781"/>
    </source>
</evidence>
<organism evidence="1 2">
    <name type="scientific">Crocosphaera chwakensis CCY0110</name>
    <dbReference type="NCBI Taxonomy" id="391612"/>
    <lineage>
        <taxon>Bacteria</taxon>
        <taxon>Bacillati</taxon>
        <taxon>Cyanobacteriota</taxon>
        <taxon>Cyanophyceae</taxon>
        <taxon>Oscillatoriophycideae</taxon>
        <taxon>Chroococcales</taxon>
        <taxon>Aphanothecaceae</taxon>
        <taxon>Crocosphaera</taxon>
        <taxon>Crocosphaera chwakensis</taxon>
    </lineage>
</organism>
<comment type="caution">
    <text evidence="1">The sequence shown here is derived from an EMBL/GenBank/DDBJ whole genome shotgun (WGS) entry which is preliminary data.</text>
</comment>
<accession>A3IJK2</accession>
<sequence>MRLDWELKKLSRFVVRFCRFLLYNKLLENEQFD</sequence>
<dbReference type="AlphaFoldDB" id="A3IJK2"/>
<proteinExistence type="predicted"/>
<protein>
    <submittedName>
        <fullName evidence="1">Uncharacterized protein</fullName>
    </submittedName>
</protein>
<dbReference type="EMBL" id="AAXW01000002">
    <property type="protein sequence ID" value="EAZ93984.1"/>
    <property type="molecule type" value="Genomic_DNA"/>
</dbReference>
<keyword evidence="2" id="KW-1185">Reference proteome</keyword>
<dbReference type="Proteomes" id="UP000003781">
    <property type="component" value="Unassembled WGS sequence"/>
</dbReference>
<name>A3IJK2_9CHRO</name>